<dbReference type="EMBL" id="DSFH01000039">
    <property type="protein sequence ID" value="HEW63902.1"/>
    <property type="molecule type" value="Genomic_DNA"/>
</dbReference>
<feature type="domain" description="Nop" evidence="3">
    <location>
        <begin position="264"/>
        <end position="379"/>
    </location>
</feature>
<dbReference type="OMA" id="QYPAINR"/>
<keyword evidence="6" id="KW-0808">Transferase</keyword>
<sequence>MMKKYLTQHIVGAFLIDEKGEVIKKSFSNKDIDENVEEMLQFESGNLTKQIIGLIEDISSGDTVVVETDALSRALLKQKPSLNVVVEKNAEVFRTFRGKIREIAISGGFFKGEDEFQMYIHQFNMEYTRRKLRKAAQKRDQLAAQAIRAIDDLDKTYNLFVIRLREWYSVHFPELDNLVPNHEQYVRLVAELGHRDNFEVSSIVNLGFSQDKAEKLTDAAKKSIGADLSDFDIKPIQTLARMAWDTYVLREDLAGYIESVMKEVAPNITALVGSLLGARLISLAGSLENLAKLPASTIQVLGAEKALFRALKTGSRPPKHGIIFQYPEIHKAPRWQRGKMARTLAAKLAIAAKVDAFTGRWIGDKLVEDLQKRLEEIKKIYAKPPARKPTEAVQQQTRPEAKRREFPKQKKMKGKKRGFGGKRE</sequence>
<dbReference type="Pfam" id="PF01798">
    <property type="entry name" value="Nop"/>
    <property type="match status" value="1"/>
</dbReference>
<dbReference type="SUPFAM" id="SSF89124">
    <property type="entry name" value="Nop domain"/>
    <property type="match status" value="1"/>
</dbReference>
<dbReference type="Gene3D" id="1.10.150.460">
    <property type="match status" value="1"/>
</dbReference>
<evidence type="ECO:0000313" key="4">
    <source>
        <dbReference type="EMBL" id="HEW63902.1"/>
    </source>
</evidence>
<dbReference type="InterPro" id="IPR042239">
    <property type="entry name" value="Nop_C"/>
</dbReference>
<dbReference type="InterPro" id="IPR036070">
    <property type="entry name" value="Nop_dom_sf"/>
</dbReference>
<dbReference type="RefSeq" id="WP_014558354.1">
    <property type="nucleotide sequence ID" value="NZ_DSFH01000039.1"/>
</dbReference>
<dbReference type="InterPro" id="IPR045056">
    <property type="entry name" value="Nop56/Nop58"/>
</dbReference>
<dbReference type="AlphaFoldDB" id="A0A2J6N7V5"/>
<dbReference type="InterPro" id="IPR048896">
    <property type="entry name" value="Nop5_56-rel_N"/>
</dbReference>
<dbReference type="Gene3D" id="1.10.246.90">
    <property type="entry name" value="Nop domain"/>
    <property type="match status" value="1"/>
</dbReference>
<keyword evidence="4" id="KW-0687">Ribonucleoprotein</keyword>
<proteinExistence type="inferred from homology"/>
<dbReference type="Gene3D" id="1.10.287.660">
    <property type="entry name" value="Helix hairpin bin"/>
    <property type="match status" value="1"/>
</dbReference>
<comment type="caution">
    <text evidence="6">The sequence shown here is derived from an EMBL/GenBank/DDBJ whole genome shotgun (WGS) entry which is preliminary data.</text>
</comment>
<feature type="compositionally biased region" description="Basic residues" evidence="2">
    <location>
        <begin position="409"/>
        <end position="424"/>
    </location>
</feature>
<reference evidence="6 7" key="1">
    <citation type="submission" date="2018-01" db="EMBL/GenBank/DDBJ databases">
        <title>Metagenomic assembled genomes from two thermal pools in the Uzon Caldera, Kamchatka, Russia.</title>
        <authorList>
            <person name="Wilkins L."/>
            <person name="Ettinger C."/>
        </authorList>
    </citation>
    <scope>NUCLEOTIDE SEQUENCE [LARGE SCALE GENOMIC DNA]</scope>
    <source>
        <strain evidence="6">ZAV-06</strain>
    </source>
</reference>
<feature type="region of interest" description="Disordered" evidence="2">
    <location>
        <begin position="384"/>
        <end position="424"/>
    </location>
</feature>
<comment type="similarity">
    <text evidence="1">Belongs to the NOP5/NOP56 family.</text>
</comment>
<dbReference type="Proteomes" id="UP000237153">
    <property type="component" value="Unassembled WGS sequence"/>
</dbReference>
<evidence type="ECO:0000313" key="7">
    <source>
        <dbReference type="Proteomes" id="UP000237153"/>
    </source>
</evidence>
<dbReference type="Proteomes" id="UP000886076">
    <property type="component" value="Unassembled WGS sequence"/>
</dbReference>
<dbReference type="PANTHER" id="PTHR10894">
    <property type="entry name" value="NUCLEOLAR PROTEIN 5 NUCLEOLAR PROTEIN NOP5 NOP58"/>
    <property type="match status" value="1"/>
</dbReference>
<dbReference type="InterPro" id="IPR002687">
    <property type="entry name" value="Nop_dom"/>
</dbReference>
<dbReference type="GO" id="GO:0016740">
    <property type="term" value="F:transferase activity"/>
    <property type="evidence" value="ECO:0007669"/>
    <property type="project" value="UniProtKB-KW"/>
</dbReference>
<evidence type="ECO:0000313" key="6">
    <source>
        <dbReference type="EMBL" id="PMB75923.1"/>
    </source>
</evidence>
<dbReference type="EMBL" id="PNIM01000004">
    <property type="protein sequence ID" value="PMB75923.1"/>
    <property type="molecule type" value="Genomic_DNA"/>
</dbReference>
<dbReference type="EMBL" id="JADEZV010000001">
    <property type="protein sequence ID" value="MBE9390585.1"/>
    <property type="molecule type" value="Genomic_DNA"/>
</dbReference>
<dbReference type="GO" id="GO:0031428">
    <property type="term" value="C:box C/D methylation guide snoRNP complex"/>
    <property type="evidence" value="ECO:0007669"/>
    <property type="project" value="InterPro"/>
</dbReference>
<protein>
    <submittedName>
        <fullName evidence="6">Asp-tRNA(Asn)/Glu-tRNA(Gln) amidotransferase subunit GatC</fullName>
    </submittedName>
    <submittedName>
        <fullName evidence="4">C/D box methylation guide ribonucleoprotein complex aNOP56 subunit</fullName>
    </submittedName>
</protein>
<dbReference type="InterPro" id="IPR047099">
    <property type="entry name" value="Nop5_N_sf"/>
</dbReference>
<dbReference type="PANTHER" id="PTHR10894:SF0">
    <property type="entry name" value="NUCLEOLAR PROTEIN 56"/>
    <property type="match status" value="1"/>
</dbReference>
<dbReference type="Pfam" id="PF21572">
    <property type="entry name" value="Nop5_56-rel_N_Arc"/>
    <property type="match status" value="1"/>
</dbReference>
<dbReference type="PROSITE" id="PS51358">
    <property type="entry name" value="NOP"/>
    <property type="match status" value="1"/>
</dbReference>
<dbReference type="GeneID" id="12450319"/>
<evidence type="ECO:0000256" key="1">
    <source>
        <dbReference type="ARBA" id="ARBA00009211"/>
    </source>
</evidence>
<evidence type="ECO:0000313" key="5">
    <source>
        <dbReference type="EMBL" id="MBE9390585.1"/>
    </source>
</evidence>
<dbReference type="SMART" id="SM00931">
    <property type="entry name" value="NOSIC"/>
    <property type="match status" value="1"/>
</dbReference>
<accession>A0A2J6N7V5</accession>
<evidence type="ECO:0000256" key="2">
    <source>
        <dbReference type="SAM" id="MobiDB-lite"/>
    </source>
</evidence>
<dbReference type="Proteomes" id="UP000652307">
    <property type="component" value="Unassembled WGS sequence"/>
</dbReference>
<dbReference type="InterPro" id="IPR012976">
    <property type="entry name" value="NOSIC"/>
</dbReference>
<dbReference type="Gene3D" id="3.30.420.220">
    <property type="match status" value="1"/>
</dbReference>
<dbReference type="NCBIfam" id="NF011121">
    <property type="entry name" value="PRK14552.1"/>
    <property type="match status" value="1"/>
</dbReference>
<feature type="compositionally biased region" description="Basic and acidic residues" evidence="2">
    <location>
        <begin position="399"/>
        <end position="408"/>
    </location>
</feature>
<dbReference type="InterPro" id="IPR029012">
    <property type="entry name" value="Helix_hairpin_bin_sf"/>
</dbReference>
<name>A0A2J6N7V5_9CREN</name>
<dbReference type="FunFam" id="1.10.246.90:FF:000007">
    <property type="entry name" value="Pre mRNA splicing protein"/>
    <property type="match status" value="1"/>
</dbReference>
<organism evidence="6 7">
    <name type="scientific">Fervidicoccus fontis</name>
    <dbReference type="NCBI Taxonomy" id="683846"/>
    <lineage>
        <taxon>Archaea</taxon>
        <taxon>Thermoproteota</taxon>
        <taxon>Thermoprotei</taxon>
        <taxon>Fervidicoccales</taxon>
        <taxon>Fervidicoccaceae</taxon>
        <taxon>Fervidicoccus</taxon>
    </lineage>
</organism>
<reference evidence="5" key="3">
    <citation type="submission" date="2020-10" db="EMBL/GenBank/DDBJ databases">
        <title>Fervidococcus fontis strain 3639Fd - the first crenarchaeon capable of growth on lipids.</title>
        <authorList>
            <person name="Kochetkova T.V."/>
            <person name="Elcheninov A.G."/>
            <person name="Toschakov S.V."/>
            <person name="Kublanov I.V."/>
        </authorList>
    </citation>
    <scope>NUCLEOTIDE SEQUENCE</scope>
    <source>
        <strain evidence="5">3639Fd</strain>
    </source>
</reference>
<gene>
    <name evidence="6" type="ORF">C0188_01135</name>
    <name evidence="4" type="ORF">ENO39_02440</name>
    <name evidence="5" type="ORF">IOK49_00580</name>
</gene>
<dbReference type="GO" id="GO:0030515">
    <property type="term" value="F:snoRNA binding"/>
    <property type="evidence" value="ECO:0007669"/>
    <property type="project" value="InterPro"/>
</dbReference>
<evidence type="ECO:0000259" key="3">
    <source>
        <dbReference type="PROSITE" id="PS51358"/>
    </source>
</evidence>
<reference evidence="4" key="2">
    <citation type="journal article" date="2020" name="mSystems">
        <title>Genome- and Community-Level Interaction Insights into Carbon Utilization and Element Cycling Functions of Hydrothermarchaeota in Hydrothermal Sediment.</title>
        <authorList>
            <person name="Zhou Z."/>
            <person name="Liu Y."/>
            <person name="Xu W."/>
            <person name="Pan J."/>
            <person name="Luo Z.H."/>
            <person name="Li M."/>
        </authorList>
    </citation>
    <scope>NUCLEOTIDE SEQUENCE [LARGE SCALE GENOMIC DNA]</scope>
    <source>
        <strain evidence="4">SpSt-1261</strain>
    </source>
</reference>